<evidence type="ECO:0000313" key="6">
    <source>
        <dbReference type="Proteomes" id="UP000192578"/>
    </source>
</evidence>
<dbReference type="Gene3D" id="3.30.110.20">
    <property type="entry name" value="Alba-like domain"/>
    <property type="match status" value="1"/>
</dbReference>
<dbReference type="PANTHER" id="PTHR13516:SF4">
    <property type="entry name" value="FI09323P"/>
    <property type="match status" value="1"/>
</dbReference>
<comment type="subcellular location">
    <subcellularLocation>
        <location evidence="1">Nucleus</location>
    </subcellularLocation>
</comment>
<organism evidence="5 6">
    <name type="scientific">Hypsibius exemplaris</name>
    <name type="common">Freshwater tardigrade</name>
    <dbReference type="NCBI Taxonomy" id="2072580"/>
    <lineage>
        <taxon>Eukaryota</taxon>
        <taxon>Metazoa</taxon>
        <taxon>Ecdysozoa</taxon>
        <taxon>Tardigrada</taxon>
        <taxon>Eutardigrada</taxon>
        <taxon>Parachela</taxon>
        <taxon>Hypsibioidea</taxon>
        <taxon>Hypsibiidae</taxon>
        <taxon>Hypsibius</taxon>
    </lineage>
</organism>
<name>A0A1W0WAH1_HYPEX</name>
<evidence type="ECO:0000256" key="3">
    <source>
        <dbReference type="ARBA" id="ARBA00023242"/>
    </source>
</evidence>
<dbReference type="OrthoDB" id="424402at2759"/>
<dbReference type="GO" id="GO:0000172">
    <property type="term" value="C:ribonuclease MRP complex"/>
    <property type="evidence" value="ECO:0007669"/>
    <property type="project" value="TreeGrafter"/>
</dbReference>
<dbReference type="InterPro" id="IPR002775">
    <property type="entry name" value="DNA/RNA-bd_Alba-like"/>
</dbReference>
<gene>
    <name evidence="5" type="ORF">BV898_13533</name>
</gene>
<sequence length="144" mass="16410">MENFEKGETVEVELDHFEPFAKFIVLPALPEDVLLFKVRGGSKIKDLMEAAIRGMNDNPKNHRFIIFHGTGPAINKVISCVEILKRRVKDPLQQITKLSHQEVQELWNPKLEGLNVIKVSRKIPAIHILLSKDPLNPDEPGFQK</sequence>
<evidence type="ECO:0000313" key="5">
    <source>
        <dbReference type="EMBL" id="OQV12191.1"/>
    </source>
</evidence>
<dbReference type="EMBL" id="MTYJ01000151">
    <property type="protein sequence ID" value="OQV12191.1"/>
    <property type="molecule type" value="Genomic_DNA"/>
</dbReference>
<dbReference type="GO" id="GO:0003723">
    <property type="term" value="F:RNA binding"/>
    <property type="evidence" value="ECO:0007669"/>
    <property type="project" value="TreeGrafter"/>
</dbReference>
<evidence type="ECO:0000256" key="1">
    <source>
        <dbReference type="ARBA" id="ARBA00004123"/>
    </source>
</evidence>
<reference evidence="6" key="1">
    <citation type="submission" date="2017-01" db="EMBL/GenBank/DDBJ databases">
        <title>Comparative genomics of anhydrobiosis in the tardigrade Hypsibius dujardini.</title>
        <authorList>
            <person name="Yoshida Y."/>
            <person name="Koutsovoulos G."/>
            <person name="Laetsch D."/>
            <person name="Stevens L."/>
            <person name="Kumar S."/>
            <person name="Horikawa D."/>
            <person name="Ishino K."/>
            <person name="Komine S."/>
            <person name="Tomita M."/>
            <person name="Blaxter M."/>
            <person name="Arakawa K."/>
        </authorList>
    </citation>
    <scope>NUCLEOTIDE SEQUENCE [LARGE SCALE GENOMIC DNA]</scope>
    <source>
        <strain evidence="6">Z151</strain>
    </source>
</reference>
<dbReference type="InterPro" id="IPR036882">
    <property type="entry name" value="Alba-like_dom_sf"/>
</dbReference>
<evidence type="ECO:0000256" key="2">
    <source>
        <dbReference type="ARBA" id="ARBA00008018"/>
    </source>
</evidence>
<protein>
    <submittedName>
        <fullName evidence="5">Ribonuclease P protein subunit p25-like protein</fullName>
    </submittedName>
</protein>
<comment type="similarity">
    <text evidence="2">Belongs to the histone-like Alba family.</text>
</comment>
<dbReference type="Proteomes" id="UP000192578">
    <property type="component" value="Unassembled WGS sequence"/>
</dbReference>
<evidence type="ECO:0000259" key="4">
    <source>
        <dbReference type="Pfam" id="PF01918"/>
    </source>
</evidence>
<dbReference type="GO" id="GO:0001682">
    <property type="term" value="P:tRNA 5'-leader removal"/>
    <property type="evidence" value="ECO:0007669"/>
    <property type="project" value="TreeGrafter"/>
</dbReference>
<dbReference type="AlphaFoldDB" id="A0A1W0WAH1"/>
<dbReference type="InterPro" id="IPR051958">
    <property type="entry name" value="Alba-like_NAB"/>
</dbReference>
<accession>A0A1W0WAH1</accession>
<feature type="domain" description="DNA/RNA-binding protein Alba-like" evidence="4">
    <location>
        <begin position="37"/>
        <end position="100"/>
    </location>
</feature>
<proteinExistence type="inferred from homology"/>
<dbReference type="Pfam" id="PF01918">
    <property type="entry name" value="Alba"/>
    <property type="match status" value="1"/>
</dbReference>
<dbReference type="PANTHER" id="PTHR13516">
    <property type="entry name" value="RIBONUCLEASE P SUBUNIT P25"/>
    <property type="match status" value="1"/>
</dbReference>
<dbReference type="SUPFAM" id="SSF82704">
    <property type="entry name" value="AlbA-like"/>
    <property type="match status" value="1"/>
</dbReference>
<keyword evidence="6" id="KW-1185">Reference proteome</keyword>
<dbReference type="GO" id="GO:0005634">
    <property type="term" value="C:nucleus"/>
    <property type="evidence" value="ECO:0007669"/>
    <property type="project" value="UniProtKB-SubCell"/>
</dbReference>
<keyword evidence="3" id="KW-0539">Nucleus</keyword>
<comment type="caution">
    <text evidence="5">The sequence shown here is derived from an EMBL/GenBank/DDBJ whole genome shotgun (WGS) entry which is preliminary data.</text>
</comment>